<gene>
    <name evidence="1" type="ORF">D4764_0180870</name>
</gene>
<evidence type="ECO:0000313" key="1">
    <source>
        <dbReference type="EMBL" id="TWW53119.1"/>
    </source>
</evidence>
<accession>A0A5C6MEI9</accession>
<dbReference type="EMBL" id="RHFK02000804">
    <property type="protein sequence ID" value="TWW53119.1"/>
    <property type="molecule type" value="Genomic_DNA"/>
</dbReference>
<proteinExistence type="predicted"/>
<name>A0A5C6MEI9_9TELE</name>
<dbReference type="Proteomes" id="UP000324091">
    <property type="component" value="Unassembled WGS sequence"/>
</dbReference>
<keyword evidence="2" id="KW-1185">Reference proteome</keyword>
<organism evidence="1 2">
    <name type="scientific">Takifugu flavidus</name>
    <name type="common">sansaifugu</name>
    <dbReference type="NCBI Taxonomy" id="433684"/>
    <lineage>
        <taxon>Eukaryota</taxon>
        <taxon>Metazoa</taxon>
        <taxon>Chordata</taxon>
        <taxon>Craniata</taxon>
        <taxon>Vertebrata</taxon>
        <taxon>Euteleostomi</taxon>
        <taxon>Actinopterygii</taxon>
        <taxon>Neopterygii</taxon>
        <taxon>Teleostei</taxon>
        <taxon>Neoteleostei</taxon>
        <taxon>Acanthomorphata</taxon>
        <taxon>Eupercaria</taxon>
        <taxon>Tetraodontiformes</taxon>
        <taxon>Tetradontoidea</taxon>
        <taxon>Tetraodontidae</taxon>
        <taxon>Takifugu</taxon>
    </lineage>
</organism>
<comment type="caution">
    <text evidence="1">The sequence shown here is derived from an EMBL/GenBank/DDBJ whole genome shotgun (WGS) entry which is preliminary data.</text>
</comment>
<evidence type="ECO:0000313" key="2">
    <source>
        <dbReference type="Proteomes" id="UP000324091"/>
    </source>
</evidence>
<protein>
    <submittedName>
        <fullName evidence="1">Uncharacterized protein</fullName>
    </submittedName>
</protein>
<dbReference type="AlphaFoldDB" id="A0A5C6MEI9"/>
<sequence>MCTIVYFGHFIVFYWNRFKIEEDTNVTLNIILMPKTHIYKLRTIFIINKKYIILLINIQEVINTNTRIT</sequence>
<reference evidence="1 2" key="1">
    <citation type="submission" date="2019-04" db="EMBL/GenBank/DDBJ databases">
        <title>Chromosome genome assembly for Takifugu flavidus.</title>
        <authorList>
            <person name="Xiao S."/>
        </authorList>
    </citation>
    <scope>NUCLEOTIDE SEQUENCE [LARGE SCALE GENOMIC DNA]</scope>
    <source>
        <strain evidence="1">HTHZ2018</strain>
        <tissue evidence="1">Muscle</tissue>
    </source>
</reference>